<comment type="cofactor">
    <cofactor evidence="12">
        <name>Zn(2+)</name>
        <dbReference type="ChEBI" id="CHEBI:29105"/>
    </cofactor>
    <text evidence="12">Binds 1 zinc ion per monomer.</text>
</comment>
<feature type="zinc finger region" description="CHC2-type" evidence="12">
    <location>
        <begin position="36"/>
        <end position="60"/>
    </location>
</feature>
<dbReference type="GO" id="GO:0003899">
    <property type="term" value="F:DNA-directed RNA polymerase activity"/>
    <property type="evidence" value="ECO:0007669"/>
    <property type="project" value="UniProtKB-UniRule"/>
</dbReference>
<dbReference type="Gene3D" id="3.40.1360.10">
    <property type="match status" value="1"/>
</dbReference>
<evidence type="ECO:0000256" key="2">
    <source>
        <dbReference type="ARBA" id="ARBA00022515"/>
    </source>
</evidence>
<evidence type="ECO:0000256" key="11">
    <source>
        <dbReference type="ARBA" id="ARBA00023163"/>
    </source>
</evidence>
<dbReference type="GO" id="GO:0008270">
    <property type="term" value="F:zinc ion binding"/>
    <property type="evidence" value="ECO:0007669"/>
    <property type="project" value="UniProtKB-UniRule"/>
</dbReference>
<keyword evidence="6 12" id="KW-0479">Metal-binding</keyword>
<keyword evidence="5 12" id="KW-0235">DNA replication</keyword>
<accession>A0A2Z4NCB2</accession>
<keyword evidence="11 12" id="KW-0804">Transcription</keyword>
<dbReference type="PANTHER" id="PTHR30313">
    <property type="entry name" value="DNA PRIMASE"/>
    <property type="match status" value="1"/>
</dbReference>
<keyword evidence="2 12" id="KW-0639">Primosome</keyword>
<dbReference type="GO" id="GO:0003677">
    <property type="term" value="F:DNA binding"/>
    <property type="evidence" value="ECO:0007669"/>
    <property type="project" value="UniProtKB-KW"/>
</dbReference>
<dbReference type="SMART" id="SM00493">
    <property type="entry name" value="TOPRIM"/>
    <property type="match status" value="1"/>
</dbReference>
<dbReference type="Pfam" id="PF13662">
    <property type="entry name" value="Toprim_4"/>
    <property type="match status" value="1"/>
</dbReference>
<dbReference type="Pfam" id="PF01807">
    <property type="entry name" value="Zn_ribbon_DnaG"/>
    <property type="match status" value="1"/>
</dbReference>
<evidence type="ECO:0000256" key="3">
    <source>
        <dbReference type="ARBA" id="ARBA00022679"/>
    </source>
</evidence>
<dbReference type="SUPFAM" id="SSF57783">
    <property type="entry name" value="Zinc beta-ribbon"/>
    <property type="match status" value="1"/>
</dbReference>
<dbReference type="InterPro" id="IPR037068">
    <property type="entry name" value="DNA_primase_core_N_sf"/>
</dbReference>
<evidence type="ECO:0000259" key="13">
    <source>
        <dbReference type="PROSITE" id="PS50880"/>
    </source>
</evidence>
<dbReference type="SUPFAM" id="SSF56731">
    <property type="entry name" value="DNA primase core"/>
    <property type="match status" value="1"/>
</dbReference>
<comment type="function">
    <text evidence="12">RNA polymerase that catalyzes the synthesis of short RNA molecules used as primers for DNA polymerase during DNA replication.</text>
</comment>
<dbReference type="GO" id="GO:0005737">
    <property type="term" value="C:cytoplasm"/>
    <property type="evidence" value="ECO:0007669"/>
    <property type="project" value="TreeGrafter"/>
</dbReference>
<comment type="subunit">
    <text evidence="12">Monomer. Interacts with DnaB.</text>
</comment>
<dbReference type="GO" id="GO:1990077">
    <property type="term" value="C:primosome complex"/>
    <property type="evidence" value="ECO:0007669"/>
    <property type="project" value="UniProtKB-KW"/>
</dbReference>
<dbReference type="InterPro" id="IPR030846">
    <property type="entry name" value="DnaG_bac"/>
</dbReference>
<dbReference type="InterPro" id="IPR034151">
    <property type="entry name" value="TOPRIM_DnaG_bac"/>
</dbReference>
<dbReference type="RefSeq" id="WP_052169662.1">
    <property type="nucleotide sequence ID" value="NZ_CP030140.1"/>
</dbReference>
<dbReference type="EMBL" id="CP030140">
    <property type="protein sequence ID" value="AWX69201.1"/>
    <property type="molecule type" value="Genomic_DNA"/>
</dbReference>
<dbReference type="InterPro" id="IPR036977">
    <property type="entry name" value="DNA_primase_Znf_CHC2"/>
</dbReference>
<evidence type="ECO:0000256" key="9">
    <source>
        <dbReference type="ARBA" id="ARBA00022842"/>
    </source>
</evidence>
<dbReference type="CDD" id="cd03364">
    <property type="entry name" value="TOPRIM_DnaG_primases"/>
    <property type="match status" value="1"/>
</dbReference>
<dbReference type="InterPro" id="IPR002694">
    <property type="entry name" value="Znf_CHC2"/>
</dbReference>
<keyword evidence="10 12" id="KW-0238">DNA-binding</keyword>
<reference evidence="15" key="1">
    <citation type="submission" date="2018-06" db="EMBL/GenBank/DDBJ databases">
        <title>Complete genome sequences of Mycoplasma anatis, M. anseris and M. cloacale type strains.</title>
        <authorList>
            <person name="Grozner D."/>
            <person name="Forro B."/>
            <person name="Sulyok K.M."/>
            <person name="Marton S."/>
            <person name="Kreizinger Z."/>
            <person name="Banyai K."/>
            <person name="Gyuranecz M."/>
        </authorList>
    </citation>
    <scope>NUCLEOTIDE SEQUENCE [LARGE SCALE GENOMIC DNA]</scope>
    <source>
        <strain evidence="15">ATCC 49234</strain>
    </source>
</reference>
<dbReference type="FunFam" id="3.90.580.10:FF:000001">
    <property type="entry name" value="DNA primase"/>
    <property type="match status" value="1"/>
</dbReference>
<keyword evidence="9" id="KW-0460">Magnesium</keyword>
<keyword evidence="8 12" id="KW-0862">Zinc</keyword>
<evidence type="ECO:0000313" key="14">
    <source>
        <dbReference type="EMBL" id="AWX69201.1"/>
    </source>
</evidence>
<keyword evidence="3 12" id="KW-0808">Transferase</keyword>
<evidence type="ECO:0000256" key="12">
    <source>
        <dbReference type="HAMAP-Rule" id="MF_00974"/>
    </source>
</evidence>
<dbReference type="InterPro" id="IPR013264">
    <property type="entry name" value="DNAG_N"/>
</dbReference>
<dbReference type="KEGG" id="mane:DP065_00275"/>
<dbReference type="InterPro" id="IPR006295">
    <property type="entry name" value="DNA_primase_DnaG"/>
</dbReference>
<dbReference type="AlphaFoldDB" id="A0A2Z4NCB2"/>
<evidence type="ECO:0000256" key="7">
    <source>
        <dbReference type="ARBA" id="ARBA00022771"/>
    </source>
</evidence>
<proteinExistence type="inferred from homology"/>
<dbReference type="EC" id="2.7.7.101" evidence="12"/>
<dbReference type="GO" id="GO:0000428">
    <property type="term" value="C:DNA-directed RNA polymerase complex"/>
    <property type="evidence" value="ECO:0007669"/>
    <property type="project" value="UniProtKB-KW"/>
</dbReference>
<comment type="domain">
    <text evidence="12">Contains an N-terminal zinc-binding domain, a central core domain that contains the primase activity, and a C-terminal DnaB-binding domain.</text>
</comment>
<dbReference type="SMART" id="SM00400">
    <property type="entry name" value="ZnF_CHCC"/>
    <property type="match status" value="1"/>
</dbReference>
<dbReference type="Pfam" id="PF08275">
    <property type="entry name" value="DNAG_N"/>
    <property type="match status" value="1"/>
</dbReference>
<comment type="catalytic activity">
    <reaction evidence="12">
        <text>ssDNA + n NTP = ssDNA/pppN(pN)n-1 hybrid + (n-1) diphosphate.</text>
        <dbReference type="EC" id="2.7.7.101"/>
    </reaction>
</comment>
<evidence type="ECO:0000256" key="8">
    <source>
        <dbReference type="ARBA" id="ARBA00022833"/>
    </source>
</evidence>
<organism evidence="14 15">
    <name type="scientific">[Mycoplasma] anseris</name>
    <dbReference type="NCBI Taxonomy" id="92400"/>
    <lineage>
        <taxon>Bacteria</taxon>
        <taxon>Bacillati</taxon>
        <taxon>Mycoplasmatota</taxon>
        <taxon>Mycoplasmoidales</taxon>
        <taxon>Metamycoplasmataceae</taxon>
        <taxon>Metamycoplasma</taxon>
    </lineage>
</organism>
<keyword evidence="7 12" id="KW-0863">Zinc-finger</keyword>
<keyword evidence="1 12" id="KW-0240">DNA-directed RNA polymerase</keyword>
<protein>
    <recommendedName>
        <fullName evidence="12">DNA primase</fullName>
        <ecNumber evidence="12">2.7.7.101</ecNumber>
    </recommendedName>
</protein>
<keyword evidence="4 12" id="KW-0548">Nucleotidyltransferase</keyword>
<feature type="domain" description="Toprim" evidence="13">
    <location>
        <begin position="254"/>
        <end position="337"/>
    </location>
</feature>
<dbReference type="Proteomes" id="UP000250218">
    <property type="component" value="Chromosome"/>
</dbReference>
<evidence type="ECO:0000313" key="15">
    <source>
        <dbReference type="Proteomes" id="UP000250218"/>
    </source>
</evidence>
<keyword evidence="15" id="KW-1185">Reference proteome</keyword>
<dbReference type="PANTHER" id="PTHR30313:SF2">
    <property type="entry name" value="DNA PRIMASE"/>
    <property type="match status" value="1"/>
</dbReference>
<gene>
    <name evidence="12 14" type="primary">dnaG</name>
    <name evidence="14" type="ORF">DP065_00275</name>
</gene>
<evidence type="ECO:0000256" key="10">
    <source>
        <dbReference type="ARBA" id="ARBA00023125"/>
    </source>
</evidence>
<dbReference type="Gene3D" id="3.90.980.10">
    <property type="entry name" value="DNA primase, catalytic core, N-terminal domain"/>
    <property type="match status" value="1"/>
</dbReference>
<dbReference type="HAMAP" id="MF_00974">
    <property type="entry name" value="DNA_primase_DnaG"/>
    <property type="match status" value="1"/>
</dbReference>
<dbReference type="InterPro" id="IPR006171">
    <property type="entry name" value="TOPRIM_dom"/>
</dbReference>
<sequence length="604" mass="70614">MDQNIWKQVLEKTDIINIIGEFLPLQKNGKNFRACCPFHGEKTPSFIVSPEKQIFTCFGCGKTGNALKFLELYKNISAIDALEILAKKVNINIDQYKQSRTNLPVFDENQLMLLEINKEANNFFQYHLLINHNDELIQFMKKRNLTKEIVKEFEIGYASEEKSIYQFLKERNFSDQFLINSSLVSKNNIERNFFIKRLMFPIKNENGNIVAFSGRDITGFSETKYLNSAETIVFSKNKTLFNFFKAKNAITSQKEVYLVEGQFDCIALHKANITNTVALMGTHFSEYHLNLLKNCKINLFLDSDNAGKKATLKNLKIILFFANKYNLKVNFVINLLNKDPDELFNIDNGKTLIKVANNKIDLNEFLYLNYFQNQPKNLLDEQKTIIYREMFEYLFYLDDQLKLIFKQKVIENGFLNIESYDSFYKQYCKPNFPSDFNFKRIVQNSQSKTNKEIIKANSINNDIKINKNSNNKRQSIINCFGRTADFYMILKSILKQPSLINKFETNTFSSFVNYNQKHLEIRLLISYVVDLIKTKKYDGNYNNLTEIITNDSNLSEMHKQSHLKTLATLTDLNVLKDLEQDEFNNKIKEITTEKPSNIKKLLKH</sequence>
<name>A0A2Z4NCB2_9BACT</name>
<dbReference type="InterPro" id="IPR050219">
    <property type="entry name" value="DnaG_primase"/>
</dbReference>
<comment type="similarity">
    <text evidence="12">Belongs to the DnaG primase family.</text>
</comment>
<dbReference type="GO" id="GO:0006269">
    <property type="term" value="P:DNA replication, synthesis of primer"/>
    <property type="evidence" value="ECO:0007669"/>
    <property type="project" value="UniProtKB-UniRule"/>
</dbReference>
<dbReference type="Gene3D" id="3.90.580.10">
    <property type="entry name" value="Zinc finger, CHC2-type domain"/>
    <property type="match status" value="1"/>
</dbReference>
<dbReference type="NCBIfam" id="TIGR01391">
    <property type="entry name" value="dnaG"/>
    <property type="match status" value="1"/>
</dbReference>
<evidence type="ECO:0000256" key="5">
    <source>
        <dbReference type="ARBA" id="ARBA00022705"/>
    </source>
</evidence>
<dbReference type="PROSITE" id="PS50880">
    <property type="entry name" value="TOPRIM"/>
    <property type="match status" value="1"/>
</dbReference>
<evidence type="ECO:0000256" key="1">
    <source>
        <dbReference type="ARBA" id="ARBA00022478"/>
    </source>
</evidence>
<evidence type="ECO:0000256" key="6">
    <source>
        <dbReference type="ARBA" id="ARBA00022723"/>
    </source>
</evidence>
<evidence type="ECO:0000256" key="4">
    <source>
        <dbReference type="ARBA" id="ARBA00022695"/>
    </source>
</evidence>